<accession>W1PLK2</accession>
<dbReference type="Gramene" id="ERN08025">
    <property type="protein sequence ID" value="ERN08025"/>
    <property type="gene ID" value="AMTR_s00012p00260000"/>
</dbReference>
<dbReference type="HOGENOM" id="CLU_2362509_0_0_1"/>
<gene>
    <name evidence="2" type="ORF">AMTR_s00012p00260000</name>
</gene>
<reference evidence="3" key="1">
    <citation type="journal article" date="2013" name="Science">
        <title>The Amborella genome and the evolution of flowering plants.</title>
        <authorList>
            <consortium name="Amborella Genome Project"/>
        </authorList>
    </citation>
    <scope>NUCLEOTIDE SEQUENCE [LARGE SCALE GENOMIC DNA]</scope>
</reference>
<name>W1PLK2_AMBTC</name>
<feature type="region of interest" description="Disordered" evidence="1">
    <location>
        <begin position="54"/>
        <end position="96"/>
    </location>
</feature>
<sequence length="96" mass="10709">MQQKKPYKKSPQVLCRAKENLLLPQNMNPAPSSVPQKKPPISLCRQKKTPISLCRKRKPPAPTPSAVLRKSKENLRRKLPGTEAKAKKTSGETLLA</sequence>
<proteinExistence type="predicted"/>
<dbReference type="Proteomes" id="UP000017836">
    <property type="component" value="Unassembled WGS sequence"/>
</dbReference>
<dbReference type="EMBL" id="KI393609">
    <property type="protein sequence ID" value="ERN08025.1"/>
    <property type="molecule type" value="Genomic_DNA"/>
</dbReference>
<evidence type="ECO:0000313" key="2">
    <source>
        <dbReference type="EMBL" id="ERN08025.1"/>
    </source>
</evidence>
<protein>
    <submittedName>
        <fullName evidence="2">Uncharacterized protein</fullName>
    </submittedName>
</protein>
<dbReference type="AlphaFoldDB" id="W1PLK2"/>
<organism evidence="2 3">
    <name type="scientific">Amborella trichopoda</name>
    <dbReference type="NCBI Taxonomy" id="13333"/>
    <lineage>
        <taxon>Eukaryota</taxon>
        <taxon>Viridiplantae</taxon>
        <taxon>Streptophyta</taxon>
        <taxon>Embryophyta</taxon>
        <taxon>Tracheophyta</taxon>
        <taxon>Spermatophyta</taxon>
        <taxon>Magnoliopsida</taxon>
        <taxon>Amborellales</taxon>
        <taxon>Amborellaceae</taxon>
        <taxon>Amborella</taxon>
    </lineage>
</organism>
<evidence type="ECO:0000256" key="1">
    <source>
        <dbReference type="SAM" id="MobiDB-lite"/>
    </source>
</evidence>
<keyword evidence="3" id="KW-1185">Reference proteome</keyword>
<evidence type="ECO:0000313" key="3">
    <source>
        <dbReference type="Proteomes" id="UP000017836"/>
    </source>
</evidence>